<evidence type="ECO:0000259" key="1">
    <source>
        <dbReference type="Pfam" id="PF18705"/>
    </source>
</evidence>
<dbReference type="Proteomes" id="UP000037043">
    <property type="component" value="Unassembled WGS sequence"/>
</dbReference>
<evidence type="ECO:0000313" key="2">
    <source>
        <dbReference type="EMBL" id="KOA18652.1"/>
    </source>
</evidence>
<comment type="caution">
    <text evidence="2">The sequence shown here is derived from an EMBL/GenBank/DDBJ whole genome shotgun (WGS) entry which is preliminary data.</text>
</comment>
<sequence>MEKDAFEIIDYENENLMYTIKSSSSPDESFKNTGKKEGIISVAFHEMSEIPESLTIKIRKLQEGYYKGQVYKNDAIDGEWTINFNIDSKVANREPYYYLINKNIHIGQVNILMKECTVYPTSGEIKLDLRSNKNYKFIGFVNARLVDDRGLEYKMRGGWGSVDDSEITMICESTYFTQTKTLNFKADGALFIPKKRHVCNSRYKK</sequence>
<dbReference type="Pfam" id="PF18705">
    <property type="entry name" value="DUF5643"/>
    <property type="match status" value="1"/>
</dbReference>
<protein>
    <recommendedName>
        <fullName evidence="1">DUF5643 domain-containing protein</fullName>
    </recommendedName>
</protein>
<accession>A0A0L6Z6Q8</accession>
<evidence type="ECO:0000313" key="3">
    <source>
        <dbReference type="Proteomes" id="UP000037043"/>
    </source>
</evidence>
<proteinExistence type="predicted"/>
<reference evidence="3" key="1">
    <citation type="submission" date="2015-08" db="EMBL/GenBank/DDBJ databases">
        <title>Genome sequence of the strict anaerobe Clostridium homopropionicum LuHBu1 (DSM 5847T).</title>
        <authorList>
            <person name="Poehlein A."/>
            <person name="Beck M."/>
            <person name="Schiel-Bengelsdorf B."/>
            <person name="Bengelsdorf F.R."/>
            <person name="Daniel R."/>
            <person name="Duerre P."/>
        </authorList>
    </citation>
    <scope>NUCLEOTIDE SEQUENCE [LARGE SCALE GENOMIC DNA]</scope>
    <source>
        <strain evidence="3">DSM 5847</strain>
    </source>
</reference>
<dbReference type="InterPro" id="IPR040680">
    <property type="entry name" value="DUF5643"/>
</dbReference>
<organism evidence="2 3">
    <name type="scientific">Clostridium homopropionicum DSM 5847</name>
    <dbReference type="NCBI Taxonomy" id="1121318"/>
    <lineage>
        <taxon>Bacteria</taxon>
        <taxon>Bacillati</taxon>
        <taxon>Bacillota</taxon>
        <taxon>Clostridia</taxon>
        <taxon>Eubacteriales</taxon>
        <taxon>Clostridiaceae</taxon>
        <taxon>Clostridium</taxon>
    </lineage>
</organism>
<feature type="domain" description="DUF5643" evidence="1">
    <location>
        <begin position="98"/>
        <end position="188"/>
    </location>
</feature>
<gene>
    <name evidence="2" type="ORF">CLHOM_29360</name>
</gene>
<name>A0A0L6Z6Q8_9CLOT</name>
<dbReference type="PATRIC" id="fig|1121318.3.peg.2947"/>
<keyword evidence="3" id="KW-1185">Reference proteome</keyword>
<dbReference type="AlphaFoldDB" id="A0A0L6Z6Q8"/>
<dbReference type="STRING" id="36844.SAMN04488501_11073"/>
<dbReference type="EMBL" id="LHUR01000036">
    <property type="protein sequence ID" value="KOA18652.1"/>
    <property type="molecule type" value="Genomic_DNA"/>
</dbReference>